<evidence type="ECO:0000256" key="1">
    <source>
        <dbReference type="ARBA" id="ARBA00004604"/>
    </source>
</evidence>
<dbReference type="SUPFAM" id="SSF48371">
    <property type="entry name" value="ARM repeat"/>
    <property type="match status" value="1"/>
</dbReference>
<feature type="compositionally biased region" description="Basic and acidic residues" evidence="5">
    <location>
        <begin position="61"/>
        <end position="80"/>
    </location>
</feature>
<dbReference type="InterPro" id="IPR016024">
    <property type="entry name" value="ARM-type_fold"/>
</dbReference>
<evidence type="ECO:0000256" key="3">
    <source>
        <dbReference type="ARBA" id="ARBA00023242"/>
    </source>
</evidence>
<protein>
    <recommendedName>
        <fullName evidence="6">MI domain-containing protein</fullName>
    </recommendedName>
</protein>
<evidence type="ECO:0000256" key="2">
    <source>
        <dbReference type="ARBA" id="ARBA00006856"/>
    </source>
</evidence>
<dbReference type="GO" id="GO:0005730">
    <property type="term" value="C:nucleolus"/>
    <property type="evidence" value="ECO:0007669"/>
    <property type="project" value="UniProtKB-SubCell"/>
</dbReference>
<dbReference type="InterPro" id="IPR050781">
    <property type="entry name" value="CWC22_splicing_factor"/>
</dbReference>
<evidence type="ECO:0000313" key="7">
    <source>
        <dbReference type="EMBL" id="CAH2000761.1"/>
    </source>
</evidence>
<comment type="similarity">
    <text evidence="2">Belongs to the CWC22 family.</text>
</comment>
<gene>
    <name evidence="7" type="ORF">ACAOBT_LOCUS25777</name>
</gene>
<proteinExistence type="inferred from homology"/>
<dbReference type="GO" id="GO:0003723">
    <property type="term" value="F:RNA binding"/>
    <property type="evidence" value="ECO:0007669"/>
    <property type="project" value="InterPro"/>
</dbReference>
<dbReference type="GO" id="GO:0042274">
    <property type="term" value="P:ribosomal small subunit biogenesis"/>
    <property type="evidence" value="ECO:0007669"/>
    <property type="project" value="TreeGrafter"/>
</dbReference>
<comment type="caution">
    <text evidence="7">The sequence shown here is derived from an EMBL/GenBank/DDBJ whole genome shotgun (WGS) entry which is preliminary data.</text>
</comment>
<name>A0A9P0PVR9_ACAOB</name>
<dbReference type="Proteomes" id="UP001152888">
    <property type="component" value="Unassembled WGS sequence"/>
</dbReference>
<feature type="compositionally biased region" description="Basic and acidic residues" evidence="5">
    <location>
        <begin position="261"/>
        <end position="277"/>
    </location>
</feature>
<evidence type="ECO:0000313" key="8">
    <source>
        <dbReference type="Proteomes" id="UP001152888"/>
    </source>
</evidence>
<evidence type="ECO:0000256" key="4">
    <source>
        <dbReference type="SAM" id="Coils"/>
    </source>
</evidence>
<dbReference type="SMART" id="SM00543">
    <property type="entry name" value="MIF4G"/>
    <property type="match status" value="1"/>
</dbReference>
<feature type="compositionally biased region" description="Polar residues" evidence="5">
    <location>
        <begin position="1"/>
        <end position="13"/>
    </location>
</feature>
<sequence length="874" mass="101615">MGLTKNSKSYNQKNVKKSRKQLRKEMRKQKKQKRGLYMNRKKFSKNVLPTLDIEVCTKHIIEKPIPHDTKAPKQSFERNPEPSNQKNFQKDISSEQLQKKDRIKQKRLEKEMLEHRKKKLLDANAEEDRIIKQLEKKLGLNKRKSKTLPKAFKEDGLDYLMELCDAEGMKEAVAAEQALETANVDEFAEDFATILGKDDEDMDSEADDGVSTLKDENCEFDDVEEEEDIDDANTDDNEDDINSEDSGTELDSEDIIDSENSTEKMKLQKKYDTKDESDSVNNNKKRKPNEELCKKKKQKISDSSEEDTDEGEYASDESEASEVHIKGAVKINKDGTWEDIYGRLRAKDGSVISQKESKYVPPALRQDNSKQSEKLTRLRKQLKGLLNRLTESNMHSIATTIEDMYMNNSRNDMNESLTSLILDTLVTEITTPERLLIEHVVLLTVLHANVGTEIGAHFLQQVASKFDIFLSGSHDVENKMLDNITKIIAQLYNFQLFDSKLVYEMLRKFCEFFDEKCIECILHVLRSVGFNLRKDNPLELKNFIVEVQKKASEISEEDKDNCRVKFMLDILLAIRNNNVKKIPNYDVSYPEHLKKVMKGFIRKGNYVTQLNIGLEDLLKADEKGRWWVVGSAWSGNQNKDKEQTEVVKNNESYSTNILELARQQHMNTDTRRNIFCIIMSAEDYLDAFNKILHLSLKNQQEREIVNVILHCCLRETKYNPYYSFLAQKFCDYDRKFQIMIKYAVWDKLKALQSWNQQISNLAKLLTHLFIEKGLVISVLKVVEFSELDKVTLRFIRQILIGILLHKVEEDCLQVFLKVSKSDKLKIFRDSLRLFIHHFLLKNLNSEGIPEEQKHLLEQRAKAVEKVLSVKESKW</sequence>
<feature type="region of interest" description="Disordered" evidence="5">
    <location>
        <begin position="194"/>
        <end position="321"/>
    </location>
</feature>
<dbReference type="OrthoDB" id="10260961at2759"/>
<organism evidence="7 8">
    <name type="scientific">Acanthoscelides obtectus</name>
    <name type="common">Bean weevil</name>
    <name type="synonym">Bruchus obtectus</name>
    <dbReference type="NCBI Taxonomy" id="200917"/>
    <lineage>
        <taxon>Eukaryota</taxon>
        <taxon>Metazoa</taxon>
        <taxon>Ecdysozoa</taxon>
        <taxon>Arthropoda</taxon>
        <taxon>Hexapoda</taxon>
        <taxon>Insecta</taxon>
        <taxon>Pterygota</taxon>
        <taxon>Neoptera</taxon>
        <taxon>Endopterygota</taxon>
        <taxon>Coleoptera</taxon>
        <taxon>Polyphaga</taxon>
        <taxon>Cucujiformia</taxon>
        <taxon>Chrysomeloidea</taxon>
        <taxon>Chrysomelidae</taxon>
        <taxon>Bruchinae</taxon>
        <taxon>Bruchini</taxon>
        <taxon>Acanthoscelides</taxon>
    </lineage>
</organism>
<feature type="region of interest" description="Disordered" evidence="5">
    <location>
        <begin position="1"/>
        <end position="41"/>
    </location>
</feature>
<evidence type="ECO:0000256" key="5">
    <source>
        <dbReference type="SAM" id="MobiDB-lite"/>
    </source>
</evidence>
<feature type="compositionally biased region" description="Acidic residues" evidence="5">
    <location>
        <begin position="218"/>
        <end position="257"/>
    </location>
</feature>
<dbReference type="Gene3D" id="1.25.40.180">
    <property type="match status" value="1"/>
</dbReference>
<dbReference type="PANTHER" id="PTHR18034">
    <property type="entry name" value="CELL CYCLE CONTROL PROTEIN CWF22-RELATED"/>
    <property type="match status" value="1"/>
</dbReference>
<feature type="coiled-coil region" evidence="4">
    <location>
        <begin position="103"/>
        <end position="137"/>
    </location>
</feature>
<feature type="compositionally biased region" description="Acidic residues" evidence="5">
    <location>
        <begin position="198"/>
        <end position="208"/>
    </location>
</feature>
<dbReference type="InterPro" id="IPR003890">
    <property type="entry name" value="MIF4G-like_typ-3"/>
</dbReference>
<feature type="compositionally biased region" description="Basic residues" evidence="5">
    <location>
        <begin position="14"/>
        <end position="41"/>
    </location>
</feature>
<keyword evidence="8" id="KW-1185">Reference proteome</keyword>
<dbReference type="AlphaFoldDB" id="A0A9P0PVR9"/>
<feature type="region of interest" description="Disordered" evidence="5">
    <location>
        <begin position="61"/>
        <end position="103"/>
    </location>
</feature>
<dbReference type="EMBL" id="CAKOFQ010007421">
    <property type="protein sequence ID" value="CAH2000761.1"/>
    <property type="molecule type" value="Genomic_DNA"/>
</dbReference>
<keyword evidence="3" id="KW-0539">Nucleus</keyword>
<dbReference type="FunFam" id="1.25.40.180:FF:000032">
    <property type="entry name" value="Nucleolar MIF4G domain-containing protein 1"/>
    <property type="match status" value="1"/>
</dbReference>
<dbReference type="PANTHER" id="PTHR18034:SF4">
    <property type="entry name" value="NUCLEOLAR MIF4G DOMAIN-CONTAINING PROTEIN 1"/>
    <property type="match status" value="1"/>
</dbReference>
<evidence type="ECO:0000259" key="6">
    <source>
        <dbReference type="PROSITE" id="PS51366"/>
    </source>
</evidence>
<feature type="compositionally biased region" description="Basic and acidic residues" evidence="5">
    <location>
        <begin position="88"/>
        <end position="103"/>
    </location>
</feature>
<dbReference type="Pfam" id="PF02847">
    <property type="entry name" value="MA3"/>
    <property type="match status" value="1"/>
</dbReference>
<comment type="subcellular location">
    <subcellularLocation>
        <location evidence="1">Nucleus</location>
        <location evidence="1">Nucleolus</location>
    </subcellularLocation>
</comment>
<dbReference type="Pfam" id="PF02854">
    <property type="entry name" value="MIF4G"/>
    <property type="match status" value="1"/>
</dbReference>
<feature type="domain" description="MI" evidence="6">
    <location>
        <begin position="669"/>
        <end position="784"/>
    </location>
</feature>
<keyword evidence="4" id="KW-0175">Coiled coil</keyword>
<dbReference type="SMART" id="SM00544">
    <property type="entry name" value="MA3"/>
    <property type="match status" value="1"/>
</dbReference>
<feature type="compositionally biased region" description="Acidic residues" evidence="5">
    <location>
        <begin position="303"/>
        <end position="320"/>
    </location>
</feature>
<reference evidence="7" key="1">
    <citation type="submission" date="2022-03" db="EMBL/GenBank/DDBJ databases">
        <authorList>
            <person name="Sayadi A."/>
        </authorList>
    </citation>
    <scope>NUCLEOTIDE SEQUENCE</scope>
</reference>
<dbReference type="InterPro" id="IPR003891">
    <property type="entry name" value="Initiation_fac_eIF4g_MI"/>
</dbReference>
<dbReference type="PROSITE" id="PS51366">
    <property type="entry name" value="MI"/>
    <property type="match status" value="1"/>
</dbReference>
<accession>A0A9P0PVR9</accession>